<name>A0A3N1D373_9ACTN</name>
<dbReference type="RefSeq" id="WP_123667213.1">
    <property type="nucleotide sequence ID" value="NZ_RJKE01000001.1"/>
</dbReference>
<protein>
    <submittedName>
        <fullName evidence="1">NADP-dependent 3-hydroxy acid dehydrogenase YdfG</fullName>
    </submittedName>
</protein>
<dbReference type="SUPFAM" id="SSF51735">
    <property type="entry name" value="NAD(P)-binding Rossmann-fold domains"/>
    <property type="match status" value="1"/>
</dbReference>
<sequence>MSTKTMVVIGAGPGIGLAVARRWGGEGYRIALVARQAERLSGFVDRLGAEGVEAAAFPTDVTDRAALAATLTEIKKRFGRIDALYFGPPATSGTMVAPRDFTVKNTSIMLDLVTAAVAAVEFVLPELLERREGALLFCVPMSAVEPVLFSANYAMACAALRNYAQSLFVDVHAEGVSVGVVTIAGLVVEGDSERSKSLAATARRPGDRAWDEYRAFHEDLAAHVTSGEVADAFWRLAADSTEVEEILGNPEICARLRAQALAGTPAT</sequence>
<evidence type="ECO:0000313" key="1">
    <source>
        <dbReference type="EMBL" id="ROO87993.1"/>
    </source>
</evidence>
<dbReference type="Proteomes" id="UP000272400">
    <property type="component" value="Unassembled WGS sequence"/>
</dbReference>
<proteinExistence type="predicted"/>
<dbReference type="InterPro" id="IPR002347">
    <property type="entry name" value="SDR_fam"/>
</dbReference>
<dbReference type="Gene3D" id="3.40.50.720">
    <property type="entry name" value="NAD(P)-binding Rossmann-like Domain"/>
    <property type="match status" value="1"/>
</dbReference>
<accession>A0A3N1D373</accession>
<dbReference type="PANTHER" id="PTHR43431">
    <property type="entry name" value="OXIDOREDUCTASE, SHORT CHAIN DEHYDROGENASE/REDUCTASE FAMILY (AFU_ORTHOLOGUE AFUA_5G14000)"/>
    <property type="match status" value="1"/>
</dbReference>
<dbReference type="InterPro" id="IPR036291">
    <property type="entry name" value="NAD(P)-bd_dom_sf"/>
</dbReference>
<comment type="caution">
    <text evidence="1">The sequence shown here is derived from an EMBL/GenBank/DDBJ whole genome shotgun (WGS) entry which is preliminary data.</text>
</comment>
<gene>
    <name evidence="1" type="ORF">EDD29_5646</name>
</gene>
<reference evidence="1 2" key="1">
    <citation type="submission" date="2018-11" db="EMBL/GenBank/DDBJ databases">
        <title>Sequencing the genomes of 1000 actinobacteria strains.</title>
        <authorList>
            <person name="Klenk H.-P."/>
        </authorList>
    </citation>
    <scope>NUCLEOTIDE SEQUENCE [LARGE SCALE GENOMIC DNA]</scope>
    <source>
        <strain evidence="1 2">DSM 44254</strain>
    </source>
</reference>
<evidence type="ECO:0000313" key="2">
    <source>
        <dbReference type="Proteomes" id="UP000272400"/>
    </source>
</evidence>
<dbReference type="OrthoDB" id="9799818at2"/>
<dbReference type="AlphaFoldDB" id="A0A3N1D373"/>
<organism evidence="1 2">
    <name type="scientific">Actinocorallia herbida</name>
    <dbReference type="NCBI Taxonomy" id="58109"/>
    <lineage>
        <taxon>Bacteria</taxon>
        <taxon>Bacillati</taxon>
        <taxon>Actinomycetota</taxon>
        <taxon>Actinomycetes</taxon>
        <taxon>Streptosporangiales</taxon>
        <taxon>Thermomonosporaceae</taxon>
        <taxon>Actinocorallia</taxon>
    </lineage>
</organism>
<dbReference type="CDD" id="cd05233">
    <property type="entry name" value="SDR_c"/>
    <property type="match status" value="1"/>
</dbReference>
<dbReference type="Pfam" id="PF00106">
    <property type="entry name" value="adh_short"/>
    <property type="match status" value="1"/>
</dbReference>
<dbReference type="PANTHER" id="PTHR43431:SF7">
    <property type="entry name" value="OXIDOREDUCTASE, SHORT CHAIN DEHYDROGENASE_REDUCTASE FAMILY (AFU_ORTHOLOGUE AFUA_5G14000)"/>
    <property type="match status" value="1"/>
</dbReference>
<keyword evidence="2" id="KW-1185">Reference proteome</keyword>
<dbReference type="EMBL" id="RJKE01000001">
    <property type="protein sequence ID" value="ROO87993.1"/>
    <property type="molecule type" value="Genomic_DNA"/>
</dbReference>